<dbReference type="Gene3D" id="3.40.50.2000">
    <property type="entry name" value="Glycogen Phosphorylase B"/>
    <property type="match status" value="2"/>
</dbReference>
<keyword evidence="3" id="KW-1185">Reference proteome</keyword>
<evidence type="ECO:0000313" key="3">
    <source>
        <dbReference type="Proteomes" id="UP000282002"/>
    </source>
</evidence>
<dbReference type="AlphaFoldDB" id="A0A3S8UBF4"/>
<dbReference type="CDD" id="cd03801">
    <property type="entry name" value="GT4_PimA-like"/>
    <property type="match status" value="1"/>
</dbReference>
<evidence type="ECO:0000313" key="2">
    <source>
        <dbReference type="EMBL" id="AZL60891.1"/>
    </source>
</evidence>
<evidence type="ECO:0000259" key="1">
    <source>
        <dbReference type="Pfam" id="PF00534"/>
    </source>
</evidence>
<accession>A0A3S8UBF4</accession>
<dbReference type="KEGG" id="taw:EI545_19940"/>
<organism evidence="2 3">
    <name type="scientific">Tabrizicola piscis</name>
    <dbReference type="NCBI Taxonomy" id="2494374"/>
    <lineage>
        <taxon>Bacteria</taxon>
        <taxon>Pseudomonadati</taxon>
        <taxon>Pseudomonadota</taxon>
        <taxon>Alphaproteobacteria</taxon>
        <taxon>Rhodobacterales</taxon>
        <taxon>Paracoccaceae</taxon>
        <taxon>Tabrizicola</taxon>
    </lineage>
</organism>
<name>A0A3S8UBF4_9RHOB</name>
<proteinExistence type="predicted"/>
<dbReference type="SUPFAM" id="SSF53756">
    <property type="entry name" value="UDP-Glycosyltransferase/glycogen phosphorylase"/>
    <property type="match status" value="1"/>
</dbReference>
<dbReference type="OrthoDB" id="9790710at2"/>
<dbReference type="InterPro" id="IPR001296">
    <property type="entry name" value="Glyco_trans_1"/>
</dbReference>
<keyword evidence="2" id="KW-0808">Transferase</keyword>
<dbReference type="GO" id="GO:0016757">
    <property type="term" value="F:glycosyltransferase activity"/>
    <property type="evidence" value="ECO:0007669"/>
    <property type="project" value="InterPro"/>
</dbReference>
<protein>
    <submittedName>
        <fullName evidence="2">Glycosyltransferase family 1 protein</fullName>
    </submittedName>
</protein>
<sequence>MHYVNGNRMRICAFSRIMGEHRPHYPSLISILSPMFRELGHEVTVLTTVMPDGASGVRQEGIAEVHYLAGTKADRLDAAFYAASARAFDALHAKRPFDLTFGRGKSVWGFVSQSANAARVPLVLHEGTYPKWLHKIETRFGPLAPAVARALAPAFALKNGETRACKQAAARVVCNSSALAEAEKLAVWWQPPRAVPLEYGFDTTPYRVEPPPAGQPPRLIFVGRLTWDKGILPMIDVLAQLKNRTATLEAIGPASPAIQQRLLNHAQQAGVADRYSLPGPVRNDELPDHLAGASVFLFPSTHGEGLPKSVLEAMAAGLPVVAYRTKVLEEVVDDGVTGFLVPIRSAKAMAERVDQLLADPALRARMGAAARQKLETKFRPEVINARWRVLLDEVVAEAASRPSR</sequence>
<dbReference type="EMBL" id="CP034328">
    <property type="protein sequence ID" value="AZL60891.1"/>
    <property type="molecule type" value="Genomic_DNA"/>
</dbReference>
<feature type="domain" description="Glycosyl transferase family 1" evidence="1">
    <location>
        <begin position="207"/>
        <end position="372"/>
    </location>
</feature>
<dbReference type="PANTHER" id="PTHR45947:SF3">
    <property type="entry name" value="SULFOQUINOVOSYL TRANSFERASE SQD2"/>
    <property type="match status" value="1"/>
</dbReference>
<gene>
    <name evidence="2" type="ORF">EI545_19940</name>
</gene>
<dbReference type="Proteomes" id="UP000282002">
    <property type="component" value="Chromosome"/>
</dbReference>
<dbReference type="InterPro" id="IPR050194">
    <property type="entry name" value="Glycosyltransferase_grp1"/>
</dbReference>
<dbReference type="Pfam" id="PF00534">
    <property type="entry name" value="Glycos_transf_1"/>
    <property type="match status" value="1"/>
</dbReference>
<reference evidence="2 3" key="1">
    <citation type="submission" date="2018-12" db="EMBL/GenBank/DDBJ databases">
        <title>Complete genome sequencing of Tabrizicola sp. K13M18.</title>
        <authorList>
            <person name="Bae J.-W."/>
        </authorList>
    </citation>
    <scope>NUCLEOTIDE SEQUENCE [LARGE SCALE GENOMIC DNA]</scope>
    <source>
        <strain evidence="2 3">K13M18</strain>
    </source>
</reference>
<dbReference type="PANTHER" id="PTHR45947">
    <property type="entry name" value="SULFOQUINOVOSYL TRANSFERASE SQD2"/>
    <property type="match status" value="1"/>
</dbReference>